<evidence type="ECO:0000259" key="1">
    <source>
        <dbReference type="Pfam" id="PF00535"/>
    </source>
</evidence>
<organism evidence="2 3">
    <name type="scientific">Candidatus Roizmanbacteria bacterium CG10_big_fil_rev_8_21_14_0_10_39_6</name>
    <dbReference type="NCBI Taxonomy" id="1974853"/>
    <lineage>
        <taxon>Bacteria</taxon>
        <taxon>Candidatus Roizmaniibacteriota</taxon>
    </lineage>
</organism>
<evidence type="ECO:0000313" key="3">
    <source>
        <dbReference type="Proteomes" id="UP000229554"/>
    </source>
</evidence>
<reference evidence="3" key="1">
    <citation type="submission" date="2017-09" db="EMBL/GenBank/DDBJ databases">
        <title>Depth-based differentiation of microbial function through sediment-hosted aquifers and enrichment of novel symbionts in the deep terrestrial subsurface.</title>
        <authorList>
            <person name="Probst A.J."/>
            <person name="Ladd B."/>
            <person name="Jarett J.K."/>
            <person name="Geller-Mcgrath D.E."/>
            <person name="Sieber C.M.K."/>
            <person name="Emerson J.B."/>
            <person name="Anantharaman K."/>
            <person name="Thomas B.C."/>
            <person name="Malmstrom R."/>
            <person name="Stieglmeier M."/>
            <person name="Klingl A."/>
            <person name="Woyke T."/>
            <person name="Ryan C.M."/>
            <person name="Banfield J.F."/>
        </authorList>
    </citation>
    <scope>NUCLEOTIDE SEQUENCE [LARGE SCALE GENOMIC DNA]</scope>
</reference>
<dbReference type="InterPro" id="IPR029044">
    <property type="entry name" value="Nucleotide-diphossugar_trans"/>
</dbReference>
<dbReference type="GO" id="GO:0016740">
    <property type="term" value="F:transferase activity"/>
    <property type="evidence" value="ECO:0007669"/>
    <property type="project" value="UniProtKB-KW"/>
</dbReference>
<dbReference type="Pfam" id="PF00535">
    <property type="entry name" value="Glycos_transf_2"/>
    <property type="match status" value="1"/>
</dbReference>
<gene>
    <name evidence="2" type="ORF">COU88_01015</name>
</gene>
<evidence type="ECO:0000313" key="2">
    <source>
        <dbReference type="EMBL" id="PJE63165.1"/>
    </source>
</evidence>
<dbReference type="InterPro" id="IPR001173">
    <property type="entry name" value="Glyco_trans_2-like"/>
</dbReference>
<sequence>MHLPLVSIIIPTRNSAQFLGACLTSIINQTYKNIEMIVVDNNSTDKTKEIAKKYTKNIFNIGPERSAQRNLGAKSAKGEYFLFIDSDMELTPKVIEECVKSIQSEKGTSALVIPEKSIGIGFWAKCKALEKSFYIGITWIEAARFFLKDSYLEVGGYDESLVSGEDWDISQKIKKMGKIGRISEFILHNKGHLTLRKILIKKYYYSQKFSNYLNKHRFTKRTNPQINILFRYNLFFSQPKKLFKNPLRGLGMLIMKTCEFCFGGAGYVIEKLKKYEK</sequence>
<dbReference type="SUPFAM" id="SSF53448">
    <property type="entry name" value="Nucleotide-diphospho-sugar transferases"/>
    <property type="match status" value="1"/>
</dbReference>
<keyword evidence="2" id="KW-0808">Transferase</keyword>
<proteinExistence type="predicted"/>
<name>A0A2M8KTB4_9BACT</name>
<protein>
    <submittedName>
        <fullName evidence="2">Glycosyl transferase family 2</fullName>
    </submittedName>
</protein>
<dbReference type="PANTHER" id="PTHR22916">
    <property type="entry name" value="GLYCOSYLTRANSFERASE"/>
    <property type="match status" value="1"/>
</dbReference>
<dbReference type="AlphaFoldDB" id="A0A2M8KTB4"/>
<dbReference type="Proteomes" id="UP000229554">
    <property type="component" value="Unassembled WGS sequence"/>
</dbReference>
<dbReference type="PANTHER" id="PTHR22916:SF66">
    <property type="entry name" value="BETA-1,3-GALACTOSYLTRANSFERASE-RELATED"/>
    <property type="match status" value="1"/>
</dbReference>
<dbReference type="Gene3D" id="3.90.550.10">
    <property type="entry name" value="Spore Coat Polysaccharide Biosynthesis Protein SpsA, Chain A"/>
    <property type="match status" value="1"/>
</dbReference>
<accession>A0A2M8KTB4</accession>
<comment type="caution">
    <text evidence="2">The sequence shown here is derived from an EMBL/GenBank/DDBJ whole genome shotgun (WGS) entry which is preliminary data.</text>
</comment>
<feature type="domain" description="Glycosyltransferase 2-like" evidence="1">
    <location>
        <begin position="7"/>
        <end position="128"/>
    </location>
</feature>
<dbReference type="EMBL" id="PFED01000043">
    <property type="protein sequence ID" value="PJE63165.1"/>
    <property type="molecule type" value="Genomic_DNA"/>
</dbReference>